<evidence type="ECO:0000313" key="2">
    <source>
        <dbReference type="Proteomes" id="UP000321287"/>
    </source>
</evidence>
<dbReference type="RefSeq" id="WP_122040271.1">
    <property type="nucleotide sequence ID" value="NZ_AP014690.1"/>
</dbReference>
<organism evidence="1 2">
    <name type="scientific">Asaia bogorensis NBRC 16594</name>
    <dbReference type="NCBI Taxonomy" id="1231624"/>
    <lineage>
        <taxon>Bacteria</taxon>
        <taxon>Pseudomonadati</taxon>
        <taxon>Pseudomonadota</taxon>
        <taxon>Alphaproteobacteria</taxon>
        <taxon>Acetobacterales</taxon>
        <taxon>Acetobacteraceae</taxon>
        <taxon>Asaia</taxon>
    </lineage>
</organism>
<comment type="caution">
    <text evidence="1">The sequence shown here is derived from an EMBL/GenBank/DDBJ whole genome shotgun (WGS) entry which is preliminary data.</text>
</comment>
<protein>
    <submittedName>
        <fullName evidence="1">Uncharacterized protein</fullName>
    </submittedName>
</protein>
<sequence>MQAIVDYVGQEAKNRVIGSASIEVCSDNETKYIDIITRGTPDDVSNNGQQGQKSGIDGSIQIHGRTAQLNTNVYIPLTESDAMQCNRQEESQPDGVCKPHAQVASFTGTWVFSLGKWRMFRTGAETEGGSVIVAARILNGPVE</sequence>
<dbReference type="KEGG" id="abg:Asbog_02330"/>
<name>A0AAN4R5K2_9PROT</name>
<gene>
    <name evidence="1" type="ORF">ABO01nite_16030</name>
</gene>
<dbReference type="EMBL" id="BJVS01000004">
    <property type="protein sequence ID" value="GEL53596.1"/>
    <property type="molecule type" value="Genomic_DNA"/>
</dbReference>
<dbReference type="GeneID" id="78227344"/>
<dbReference type="Proteomes" id="UP000321287">
    <property type="component" value="Unassembled WGS sequence"/>
</dbReference>
<keyword evidence="2" id="KW-1185">Reference proteome</keyword>
<proteinExistence type="predicted"/>
<reference evidence="1 2" key="1">
    <citation type="submission" date="2019-07" db="EMBL/GenBank/DDBJ databases">
        <title>Whole genome shotgun sequence of Asaia bogorensis NBRC 16594.</title>
        <authorList>
            <person name="Hosoyama A."/>
            <person name="Uohara A."/>
            <person name="Ohji S."/>
            <person name="Ichikawa N."/>
        </authorList>
    </citation>
    <scope>NUCLEOTIDE SEQUENCE [LARGE SCALE GENOMIC DNA]</scope>
    <source>
        <strain evidence="1 2">NBRC 16594</strain>
    </source>
</reference>
<evidence type="ECO:0000313" key="1">
    <source>
        <dbReference type="EMBL" id="GEL53596.1"/>
    </source>
</evidence>
<dbReference type="AlphaFoldDB" id="A0AAN4R5K2"/>
<accession>A0AAN4R5K2</accession>